<dbReference type="InterPro" id="IPR000682">
    <property type="entry name" value="PCMT"/>
</dbReference>
<dbReference type="GO" id="GO:0005829">
    <property type="term" value="C:cytosol"/>
    <property type="evidence" value="ECO:0007669"/>
    <property type="project" value="UniProtKB-SubCell"/>
</dbReference>
<comment type="caution">
    <text evidence="11">The sequence shown here is derived from an EMBL/GenBank/DDBJ whole genome shotgun (WGS) entry which is preliminary data.</text>
</comment>
<gene>
    <name evidence="11" type="ORF">TWF730_010374</name>
</gene>
<sequence length="229" mass="25040">MSWRSSGTTNAELVENMKRNGLIKSDATYEAMKKVDRAHFAPSNAYQDAPQPIGYSATISAPHMHSHACEEIIPFLTPGSQILDVGSGSGYLVAVIAHMIQPSGKVVGIEHIQPLVDLSISNLRKDPQHSAWLDDGTITIVKGDGRMGYAAGAPYDAIHVGAAAKVVHRELVEQLKRPGRLFIPVEVEGGEGEQRIWHVDKDERGEVVMGEKYGVMYVPLTDNPYEKKN</sequence>
<dbReference type="SUPFAM" id="SSF53335">
    <property type="entry name" value="S-adenosyl-L-methionine-dependent methyltransferases"/>
    <property type="match status" value="1"/>
</dbReference>
<dbReference type="GO" id="GO:0004719">
    <property type="term" value="F:protein-L-isoaspartate (D-aspartate) O-methyltransferase activity"/>
    <property type="evidence" value="ECO:0007669"/>
    <property type="project" value="UniProtKB-UniRule"/>
</dbReference>
<proteinExistence type="inferred from homology"/>
<evidence type="ECO:0000256" key="3">
    <source>
        <dbReference type="ARBA" id="ARBA00011245"/>
    </source>
</evidence>
<keyword evidence="5 10" id="KW-0489">Methyltransferase</keyword>
<protein>
    <recommendedName>
        <fullName evidence="10">Protein-L-isoaspartate O-methyltransferase</fullName>
        <ecNumber evidence="10">2.1.1.77</ecNumber>
    </recommendedName>
</protein>
<dbReference type="EMBL" id="JAVHNS010000008">
    <property type="protein sequence ID" value="KAK6346040.1"/>
    <property type="molecule type" value="Genomic_DNA"/>
</dbReference>
<evidence type="ECO:0000313" key="12">
    <source>
        <dbReference type="Proteomes" id="UP001373714"/>
    </source>
</evidence>
<comment type="similarity">
    <text evidence="2 10">Belongs to the methyltransferase superfamily. L-isoaspartyl/D-aspartyl protein methyltransferase family.</text>
</comment>
<keyword evidence="4" id="KW-0963">Cytoplasm</keyword>
<evidence type="ECO:0000256" key="6">
    <source>
        <dbReference type="ARBA" id="ARBA00022679"/>
    </source>
</evidence>
<dbReference type="Gene3D" id="3.40.50.150">
    <property type="entry name" value="Vaccinia Virus protein VP39"/>
    <property type="match status" value="1"/>
</dbReference>
<dbReference type="PANTHER" id="PTHR11579">
    <property type="entry name" value="PROTEIN-L-ISOASPARTATE O-METHYLTRANSFERASE"/>
    <property type="match status" value="1"/>
</dbReference>
<dbReference type="Proteomes" id="UP001373714">
    <property type="component" value="Unassembled WGS sequence"/>
</dbReference>
<organism evidence="11 12">
    <name type="scientific">Orbilia blumenaviensis</name>
    <dbReference type="NCBI Taxonomy" id="1796055"/>
    <lineage>
        <taxon>Eukaryota</taxon>
        <taxon>Fungi</taxon>
        <taxon>Dikarya</taxon>
        <taxon>Ascomycota</taxon>
        <taxon>Pezizomycotina</taxon>
        <taxon>Orbiliomycetes</taxon>
        <taxon>Orbiliales</taxon>
        <taxon>Orbiliaceae</taxon>
        <taxon>Orbilia</taxon>
    </lineage>
</organism>
<dbReference type="AlphaFoldDB" id="A0AAV9UP21"/>
<name>A0AAV9UP21_9PEZI</name>
<keyword evidence="7 10" id="KW-0949">S-adenosyl-L-methionine</keyword>
<evidence type="ECO:0000313" key="11">
    <source>
        <dbReference type="EMBL" id="KAK6346040.1"/>
    </source>
</evidence>
<dbReference type="NCBIfam" id="TIGR00080">
    <property type="entry name" value="pimt"/>
    <property type="match status" value="1"/>
</dbReference>
<evidence type="ECO:0000256" key="4">
    <source>
        <dbReference type="ARBA" id="ARBA00022490"/>
    </source>
</evidence>
<dbReference type="GO" id="GO:0032259">
    <property type="term" value="P:methylation"/>
    <property type="evidence" value="ECO:0007669"/>
    <property type="project" value="UniProtKB-KW"/>
</dbReference>
<evidence type="ECO:0000256" key="9">
    <source>
        <dbReference type="ARBA" id="ARBA00054057"/>
    </source>
</evidence>
<evidence type="ECO:0000256" key="2">
    <source>
        <dbReference type="ARBA" id="ARBA00005369"/>
    </source>
</evidence>
<comment type="function">
    <text evidence="9">Initiates the repair of damaged proteins by catalyzing methyl esterification of L-isoaspartyl and D-aspartyl residues produced by spontaneous isomerization and racemization of L-aspartyl and L-asparaginyl residues in aging peptides and proteins.</text>
</comment>
<comment type="subcellular location">
    <subcellularLocation>
        <location evidence="1">Cytoplasm</location>
        <location evidence="1">Cytosol</location>
    </subcellularLocation>
</comment>
<comment type="subunit">
    <text evidence="3">Monomer.</text>
</comment>
<evidence type="ECO:0000256" key="10">
    <source>
        <dbReference type="RuleBase" id="RU003802"/>
    </source>
</evidence>
<dbReference type="Pfam" id="PF01135">
    <property type="entry name" value="PCMT"/>
    <property type="match status" value="1"/>
</dbReference>
<dbReference type="EC" id="2.1.1.77" evidence="10"/>
<comment type="catalytic activity">
    <reaction evidence="8">
        <text>[protein]-L-isoaspartate + S-adenosyl-L-methionine = [protein]-L-isoaspartate alpha-methyl ester + S-adenosyl-L-homocysteine</text>
        <dbReference type="Rhea" id="RHEA:12705"/>
        <dbReference type="Rhea" id="RHEA-COMP:12143"/>
        <dbReference type="Rhea" id="RHEA-COMP:12144"/>
        <dbReference type="ChEBI" id="CHEBI:57856"/>
        <dbReference type="ChEBI" id="CHEBI:59789"/>
        <dbReference type="ChEBI" id="CHEBI:90596"/>
        <dbReference type="ChEBI" id="CHEBI:90598"/>
        <dbReference type="EC" id="2.1.1.77"/>
    </reaction>
    <physiologicalReaction direction="left-to-right" evidence="8">
        <dbReference type="Rhea" id="RHEA:12706"/>
    </physiologicalReaction>
</comment>
<evidence type="ECO:0000256" key="5">
    <source>
        <dbReference type="ARBA" id="ARBA00022603"/>
    </source>
</evidence>
<keyword evidence="12" id="KW-1185">Reference proteome</keyword>
<dbReference type="GO" id="GO:0006950">
    <property type="term" value="P:response to stress"/>
    <property type="evidence" value="ECO:0007669"/>
    <property type="project" value="UniProtKB-ARBA"/>
</dbReference>
<keyword evidence="6 10" id="KW-0808">Transferase</keyword>
<dbReference type="CDD" id="cd02440">
    <property type="entry name" value="AdoMet_MTases"/>
    <property type="match status" value="1"/>
</dbReference>
<dbReference type="PROSITE" id="PS01279">
    <property type="entry name" value="PCMT"/>
    <property type="match status" value="1"/>
</dbReference>
<evidence type="ECO:0000256" key="7">
    <source>
        <dbReference type="ARBA" id="ARBA00022691"/>
    </source>
</evidence>
<dbReference type="FunFam" id="3.40.50.150:FF:000235">
    <property type="entry name" value="Protein-L-isoaspartate O-methyltransferase"/>
    <property type="match status" value="1"/>
</dbReference>
<dbReference type="InterPro" id="IPR029063">
    <property type="entry name" value="SAM-dependent_MTases_sf"/>
</dbReference>
<dbReference type="PANTHER" id="PTHR11579:SF0">
    <property type="entry name" value="PROTEIN-L-ISOASPARTATE(D-ASPARTATE) O-METHYLTRANSFERASE"/>
    <property type="match status" value="1"/>
</dbReference>
<reference evidence="11 12" key="1">
    <citation type="submission" date="2019-10" db="EMBL/GenBank/DDBJ databases">
        <authorList>
            <person name="Palmer J.M."/>
        </authorList>
    </citation>
    <scope>NUCLEOTIDE SEQUENCE [LARGE SCALE GENOMIC DNA]</scope>
    <source>
        <strain evidence="11 12">TWF730</strain>
    </source>
</reference>
<accession>A0AAV9UP21</accession>
<evidence type="ECO:0000256" key="8">
    <source>
        <dbReference type="ARBA" id="ARBA00035815"/>
    </source>
</evidence>
<evidence type="ECO:0000256" key="1">
    <source>
        <dbReference type="ARBA" id="ARBA00004514"/>
    </source>
</evidence>